<feature type="domain" description="DUF5979" evidence="5">
    <location>
        <begin position="1845"/>
        <end position="1964"/>
    </location>
</feature>
<protein>
    <submittedName>
        <fullName evidence="6">Conserved repeat domain-containing protein/fimbrial isopeptide formation D2 domain-containing protein</fullName>
    </submittedName>
</protein>
<dbReference type="InterPro" id="IPR047589">
    <property type="entry name" value="DUF11_rpt"/>
</dbReference>
<feature type="region of interest" description="Disordered" evidence="1">
    <location>
        <begin position="661"/>
        <end position="691"/>
    </location>
</feature>
<dbReference type="InterPro" id="IPR046022">
    <property type="entry name" value="DUF5979"/>
</dbReference>
<gene>
    <name evidence="6" type="ORF">SAMN05216298_3027</name>
</gene>
<evidence type="ECO:0000313" key="6">
    <source>
        <dbReference type="EMBL" id="SDL20089.1"/>
    </source>
</evidence>
<dbReference type="RefSeq" id="WP_176953356.1">
    <property type="nucleotide sequence ID" value="NZ_FNGF01000004.1"/>
</dbReference>
<sequence length="2320" mass="236793">MRSFGRKTAAAVLALATGLVVLLAPAAPAAAQQDGSMTVTKTASAETVQPGETFTYSIVIGCTSFTPTCANAELTDVIPAEFTVVGTPLVTGAAGSPAVDGQTVTVAFTDAGGDGTQGLLAGATATVQIQVRVDPDLPHSADGIPVPNTATATADNAPDADDTAEVTPQVPLELDVTAGKSFDPDQAVARPGTATTATITAADASNGDVDYLRVTDPTDPAASPNPFDYLAFTGFGDVVFPDGADQVLVEVWVDGAWVAGTPGPEAVLPAGVDPDDVRGVRLTFTDSGGDPLPAGGTAEIGLELVQRDNVSDIDRQTVVDNTATAETAAEGETATGDASADYTLIPLDVTAGAGKSFDPDPVAAGDPSTVTLTGTNAGTPVDTMTITEPDPSTANPFENGLTFTGFTDGVVWPSGATAASITYTYDDGTTETFTTTEADTLPAPSGGKTVTGFTAVFTGDIVSGAQATLPFTVDTDPDQAEEELVHDNQVLVEVAEGDDTGSATASDSLTTLAARLAVDIGKRISPAEINSVPGEKVVVQLPAQIEPFPASTTDATHLVVQDPSAVPPDPDPDPFWNSFNATAITQTAIPAGATLTVSYWNGTEWVVLPGAEDLQGAAVVNIPIPADLQDQIQGLKFDYYDPDGFAPGTSVSPNFQAALRDQKRDGSGPAAGSDESVTDCASSSASNGDVAADSGDACASVDLNPVTPGEGDLIDKTFLEPTPGAGKTVTARSGDEIDAELHWSTGGYSGLDQVVIADVASPEATAVGDSFFNAFDLVAIDAISAADDPWLTYDAVDRVELWNGTAWVRAAGDPCPDACDGAFPGYTLTADEQASTLSVRLVFVESPTRADRIGTDPTLPQVGDGVSRSTGNDRALRLTFRVRDEVRDPQADPDPVLGSREYNVPGSPGLVHDTASATGSTGGTQVVRDEDGDDVLIIDVPLNVGVTKDWAGGPLGIPPTGTDAAAYPSGRVTITAVNRTAAMVDSLTVADPVTGDPFDVFDLKQIVSVTVPEGTATTTVTLTLADGSAQAYTVDEALALTEAELADAVGIAVSHDGRIAAGATAGLVLDLRLRATHRDGGAPVTTADSPVANDVQAKVADLGGTDEDQPTATDDDTIALTGIDLTVTAGKSFDPAQIVEPSDGPTTMTVTGRPGGTTRANLMTLTDDEPLLWNQYDFTGFGAFAFAAPIDRVQVDAFTGGTFTDTGSGVAVTGGAWTNGRPATALALPDGVAAGDVQGLRFTFTRADGKIWENPADPLQAVKVQLLRRDDLRTGGPVQTDLAGNDPAPGETAAGTATNNLDVLAQGAVIVNGAPVTATDTAQAAILYRHATNAVEVVKLADGAVDGGVKAPSATVPYTLRVTNTGNRAIVDPVVTDALPTDATGAQLVWDPEAHPGGDGAFTYALAGAAPEPPSGTALPTDPADVTTDITGDVERIVFTFPPGSVLEVGQTYTITVQLTVRPGVAAGSVVANTVGVTGDRPWDDCTGTLDPATGECRATASVTVSSAASIRAVKSVMAEDDELGELSTDAGTDPADCTPDAAGFHKSPCVPILKPGGDHWWRFEGTNTGNLPLNHVVGFDELPQPGDTGAINLNQRGSQWRPLFEGTARLTTPVPAGTVLRLSWTDEIVRCTRTVNCPDQSWTLFPQHGGPAFTDEILDSIVALRYEAFFPEDNLFDPLEKIGFEFRMTAPAASETPGRDTIAWNSASVGGTATGGGQSVELPLTEGERVGVALATGHLSLTKEVTGDGAAYAPETFTLHLKCRSAVGTRVEADVDLGTDAVQTLTAGETITVTDLPYGAECTVTEDGANGASSFTATTVAVTRDDEDPLLITAVNTYDLAGLVVRKDVQSNAVDQDGNPVTYGPFTVEVSCTFLGEPVYADGYGPDDPMTAELADGGAVEFTGLPAGAQCTVTETDEKGADVAITVDEGGNTTTTNGTSAVIDLAAGADGAAVNIATMSNTFGTGSLRLLKKVFGSGTGPVTPGPFTIEVTCTLDDESGERTVYDGAIVLGGTQPLEATVPNLPEGAVCGAEETATGGATFTGVLPRSVVIGSDTTATMYAVNVLSSGSLRIVKEVTGDGADLYGAGPFTVTLDCVFDTGLETMPVAVPGGPDREFGPDEPAVYEGLPTGSVCTATESQTGGASEVTVSADSATIPFRDEAELTVTNRFDTGGLTVRKRLGGEGAGVHGGDEFTFALACTRNVDGEWVAVDIPGGAERTVTGDGTASYTDLPAGARCVLAEPGDGGADRTGFTVNGADGRELTVAACEEDACDAAVVLNTWNGPTLAATGTDLRYAAGAVLVLLAGGAVMLLGSRRRS</sequence>
<evidence type="ECO:0000259" key="5">
    <source>
        <dbReference type="Pfam" id="PF19407"/>
    </source>
</evidence>
<dbReference type="NCBIfam" id="TIGR01451">
    <property type="entry name" value="B_ant_repeat"/>
    <property type="match status" value="1"/>
</dbReference>
<dbReference type="InterPro" id="IPR001434">
    <property type="entry name" value="OmcB-like_DUF11"/>
</dbReference>
<evidence type="ECO:0000256" key="3">
    <source>
        <dbReference type="SAM" id="SignalP"/>
    </source>
</evidence>
<keyword evidence="2" id="KW-0472">Membrane</keyword>
<evidence type="ECO:0000313" key="7">
    <source>
        <dbReference type="Proteomes" id="UP000198662"/>
    </source>
</evidence>
<evidence type="ECO:0000256" key="1">
    <source>
        <dbReference type="SAM" id="MobiDB-lite"/>
    </source>
</evidence>
<feature type="transmembrane region" description="Helical" evidence="2">
    <location>
        <begin position="2297"/>
        <end position="2315"/>
    </location>
</feature>
<evidence type="ECO:0000256" key="2">
    <source>
        <dbReference type="SAM" id="Phobius"/>
    </source>
</evidence>
<dbReference type="PANTHER" id="PTHR34819">
    <property type="entry name" value="LARGE CYSTEINE-RICH PERIPLASMIC PROTEIN OMCB"/>
    <property type="match status" value="1"/>
</dbReference>
<dbReference type="Pfam" id="PF19407">
    <property type="entry name" value="DUF5979"/>
    <property type="match status" value="5"/>
</dbReference>
<feature type="region of interest" description="Disordered" evidence="1">
    <location>
        <begin position="907"/>
        <end position="926"/>
    </location>
</feature>
<proteinExistence type="predicted"/>
<feature type="domain" description="DUF5979" evidence="5">
    <location>
        <begin position="2072"/>
        <end position="2172"/>
    </location>
</feature>
<name>A0A1G9I4D8_9ACTN</name>
<keyword evidence="3" id="KW-0732">Signal</keyword>
<dbReference type="Gene3D" id="2.60.40.1140">
    <property type="entry name" value="Collagen-binding surface protein Cna, B-type domain"/>
    <property type="match status" value="2"/>
</dbReference>
<organism evidence="6 7">
    <name type="scientific">Glycomyces sambucus</name>
    <dbReference type="NCBI Taxonomy" id="380244"/>
    <lineage>
        <taxon>Bacteria</taxon>
        <taxon>Bacillati</taxon>
        <taxon>Actinomycetota</taxon>
        <taxon>Actinomycetes</taxon>
        <taxon>Glycomycetales</taxon>
        <taxon>Glycomycetaceae</taxon>
        <taxon>Glycomyces</taxon>
    </lineage>
</organism>
<evidence type="ECO:0000259" key="4">
    <source>
        <dbReference type="Pfam" id="PF01345"/>
    </source>
</evidence>
<feature type="signal peptide" evidence="3">
    <location>
        <begin position="1"/>
        <end position="29"/>
    </location>
</feature>
<keyword evidence="7" id="KW-1185">Reference proteome</keyword>
<dbReference type="EMBL" id="FNGF01000004">
    <property type="protein sequence ID" value="SDL20089.1"/>
    <property type="molecule type" value="Genomic_DNA"/>
</dbReference>
<accession>A0A1G9I4D8</accession>
<feature type="domain" description="DUF5979" evidence="5">
    <location>
        <begin position="2176"/>
        <end position="2261"/>
    </location>
</feature>
<dbReference type="Proteomes" id="UP000198662">
    <property type="component" value="Unassembled WGS sequence"/>
</dbReference>
<dbReference type="Gene3D" id="2.60.40.740">
    <property type="match status" value="1"/>
</dbReference>
<feature type="domain" description="DUF11" evidence="4">
    <location>
        <begin position="38"/>
        <end position="163"/>
    </location>
</feature>
<reference evidence="7" key="1">
    <citation type="submission" date="2016-10" db="EMBL/GenBank/DDBJ databases">
        <authorList>
            <person name="Varghese N."/>
            <person name="Submissions S."/>
        </authorList>
    </citation>
    <scope>NUCLEOTIDE SEQUENCE [LARGE SCALE GENOMIC DNA]</scope>
    <source>
        <strain evidence="7">CGMCC 4.3147</strain>
    </source>
</reference>
<feature type="chain" id="PRO_5011563553" evidence="3">
    <location>
        <begin position="30"/>
        <end position="2320"/>
    </location>
</feature>
<keyword evidence="2" id="KW-0812">Transmembrane</keyword>
<dbReference type="STRING" id="380244.SAMN05216298_3027"/>
<keyword evidence="2" id="KW-1133">Transmembrane helix</keyword>
<dbReference type="InterPro" id="IPR051172">
    <property type="entry name" value="Chlamydia_OmcB"/>
</dbReference>
<feature type="domain" description="DUF5979" evidence="5">
    <location>
        <begin position="1740"/>
        <end position="1840"/>
    </location>
</feature>
<feature type="domain" description="DUF5979" evidence="5">
    <location>
        <begin position="1971"/>
        <end position="2065"/>
    </location>
</feature>
<dbReference type="Pfam" id="PF01345">
    <property type="entry name" value="DUF11"/>
    <property type="match status" value="1"/>
</dbReference>